<comment type="catalytic activity">
    <reaction evidence="13">
        <text>L-threonyl-[protein] + ATP = O-phospho-L-threonyl-[protein] + ADP + H(+)</text>
        <dbReference type="Rhea" id="RHEA:46608"/>
        <dbReference type="Rhea" id="RHEA-COMP:11060"/>
        <dbReference type="Rhea" id="RHEA-COMP:11605"/>
        <dbReference type="ChEBI" id="CHEBI:15378"/>
        <dbReference type="ChEBI" id="CHEBI:30013"/>
        <dbReference type="ChEBI" id="CHEBI:30616"/>
        <dbReference type="ChEBI" id="CHEBI:61977"/>
        <dbReference type="ChEBI" id="CHEBI:456216"/>
        <dbReference type="EC" id="2.7.11.1"/>
    </reaction>
</comment>
<keyword evidence="8 15" id="KW-0547">Nucleotide-binding</keyword>
<feature type="domain" description="Protein kinase" evidence="16">
    <location>
        <begin position="70"/>
        <end position="307"/>
    </location>
</feature>
<keyword evidence="18" id="KW-1185">Reference proteome</keyword>
<dbReference type="EMBL" id="JAGMUV010000002">
    <property type="protein sequence ID" value="KAH7171377.1"/>
    <property type="molecule type" value="Genomic_DNA"/>
</dbReference>
<evidence type="ECO:0000256" key="6">
    <source>
        <dbReference type="ARBA" id="ARBA00022527"/>
    </source>
</evidence>
<dbReference type="GO" id="GO:0004674">
    <property type="term" value="F:protein serine/threonine kinase activity"/>
    <property type="evidence" value="ECO:0007669"/>
    <property type="project" value="UniProtKB-KW"/>
</dbReference>
<evidence type="ECO:0000256" key="9">
    <source>
        <dbReference type="ARBA" id="ARBA00022777"/>
    </source>
</evidence>
<dbReference type="SUPFAM" id="SSF56112">
    <property type="entry name" value="Protein kinase-like (PK-like)"/>
    <property type="match status" value="1"/>
</dbReference>
<proteinExistence type="predicted"/>
<dbReference type="Proteomes" id="UP000738349">
    <property type="component" value="Unassembled WGS sequence"/>
</dbReference>
<dbReference type="PROSITE" id="PS50011">
    <property type="entry name" value="PROTEIN_KINASE_DOM"/>
    <property type="match status" value="1"/>
</dbReference>
<evidence type="ECO:0000259" key="16">
    <source>
        <dbReference type="PROSITE" id="PS50011"/>
    </source>
</evidence>
<feature type="binding site" evidence="15">
    <location>
        <position position="101"/>
    </location>
    <ligand>
        <name>ATP</name>
        <dbReference type="ChEBI" id="CHEBI:30616"/>
    </ligand>
</feature>
<protein>
    <recommendedName>
        <fullName evidence="5">EKC/KEOPS complex subunit BUD32</fullName>
        <ecNumber evidence="3">2.7.11.1</ecNumber>
    </recommendedName>
    <alternativeName>
        <fullName evidence="11 12">Atypical Serine/threonine protein kinase BUD32</fullName>
    </alternativeName>
    <alternativeName>
        <fullName evidence="4">EKC/KEOPS complex subunit bud32</fullName>
    </alternativeName>
</protein>
<sequence>MRTTKPTIRPFDNPKRGSCVVNSDIPLAPERLWRRLYVRTLDDDLENLRGFQPGGYHPIQLHDELHDGQYRVIHKLGHGGSSTVWPCQEQHVDTPSYVAIKILVASETERDCRELLMTSKLHLEGIDKSQSPNGTYICLVSPVSGPVVREAAKLTFVSSSEESDPGALHKDFSEPVAGALAALHSRGICHGDFRPSNILLGLDSLEGLHEEQVLSRIGKPQTRDVHIRKDTRPTPEVPYAPKHLVYPLNIYEVDPSLLTLNVRAIDFGQSFDTTQRPLPVAFGILVNYAAPEVVLDSVGSRRLFDVF</sequence>
<dbReference type="Pfam" id="PF00069">
    <property type="entry name" value="Pkinase"/>
    <property type="match status" value="1"/>
</dbReference>
<name>A0A9P9JLW7_9HYPO</name>
<dbReference type="InterPro" id="IPR000719">
    <property type="entry name" value="Prot_kinase_dom"/>
</dbReference>
<evidence type="ECO:0000256" key="12">
    <source>
        <dbReference type="ARBA" id="ARBA00033194"/>
    </source>
</evidence>
<dbReference type="GO" id="GO:0005524">
    <property type="term" value="F:ATP binding"/>
    <property type="evidence" value="ECO:0007669"/>
    <property type="project" value="UniProtKB-UniRule"/>
</dbReference>
<evidence type="ECO:0000256" key="4">
    <source>
        <dbReference type="ARBA" id="ARBA00013948"/>
    </source>
</evidence>
<dbReference type="InterPro" id="IPR011009">
    <property type="entry name" value="Kinase-like_dom_sf"/>
</dbReference>
<evidence type="ECO:0000313" key="18">
    <source>
        <dbReference type="Proteomes" id="UP000738349"/>
    </source>
</evidence>
<evidence type="ECO:0000256" key="2">
    <source>
        <dbReference type="ARBA" id="ARBA00011534"/>
    </source>
</evidence>
<comment type="subunit">
    <text evidence="2">Component of the EKC/KEOPS complex composed of at least BUD32, CGI121, GON7, KAE1 and PCC1; the whole complex dimerizes.</text>
</comment>
<keyword evidence="10 15" id="KW-0067">ATP-binding</keyword>
<keyword evidence="7" id="KW-0808">Transferase</keyword>
<accession>A0A9P9JLW7</accession>
<comment type="catalytic activity">
    <reaction evidence="14">
        <text>L-seryl-[protein] + ATP = O-phospho-L-seryl-[protein] + ADP + H(+)</text>
        <dbReference type="Rhea" id="RHEA:17989"/>
        <dbReference type="Rhea" id="RHEA-COMP:9863"/>
        <dbReference type="Rhea" id="RHEA-COMP:11604"/>
        <dbReference type="ChEBI" id="CHEBI:15378"/>
        <dbReference type="ChEBI" id="CHEBI:29999"/>
        <dbReference type="ChEBI" id="CHEBI:30616"/>
        <dbReference type="ChEBI" id="CHEBI:83421"/>
        <dbReference type="ChEBI" id="CHEBI:456216"/>
        <dbReference type="EC" id="2.7.11.1"/>
    </reaction>
</comment>
<organism evidence="17 18">
    <name type="scientific">Dactylonectria macrodidyma</name>
    <dbReference type="NCBI Taxonomy" id="307937"/>
    <lineage>
        <taxon>Eukaryota</taxon>
        <taxon>Fungi</taxon>
        <taxon>Dikarya</taxon>
        <taxon>Ascomycota</taxon>
        <taxon>Pezizomycotina</taxon>
        <taxon>Sordariomycetes</taxon>
        <taxon>Hypocreomycetidae</taxon>
        <taxon>Hypocreales</taxon>
        <taxon>Nectriaceae</taxon>
        <taxon>Dactylonectria</taxon>
    </lineage>
</organism>
<evidence type="ECO:0000256" key="11">
    <source>
        <dbReference type="ARBA" id="ARBA00030980"/>
    </source>
</evidence>
<dbReference type="PROSITE" id="PS00109">
    <property type="entry name" value="PROTEIN_KINASE_TYR"/>
    <property type="match status" value="1"/>
</dbReference>
<dbReference type="InterPro" id="IPR050494">
    <property type="entry name" value="Ser_Thr_dual-spec_kinase"/>
</dbReference>
<keyword evidence="9 17" id="KW-0418">Kinase</keyword>
<evidence type="ECO:0000313" key="17">
    <source>
        <dbReference type="EMBL" id="KAH7171377.1"/>
    </source>
</evidence>
<evidence type="ECO:0000256" key="3">
    <source>
        <dbReference type="ARBA" id="ARBA00012513"/>
    </source>
</evidence>
<evidence type="ECO:0000256" key="13">
    <source>
        <dbReference type="ARBA" id="ARBA00047899"/>
    </source>
</evidence>
<evidence type="ECO:0000256" key="15">
    <source>
        <dbReference type="PROSITE-ProRule" id="PRU10141"/>
    </source>
</evidence>
<evidence type="ECO:0000256" key="1">
    <source>
        <dbReference type="ARBA" id="ARBA00003747"/>
    </source>
</evidence>
<comment type="function">
    <text evidence="1">Component of the EKC/KEOPS complex that is required for the formation of a threonylcarbamoyl group on adenosine at position 37 (t(6)A37) in tRNAs that read codons beginning with adenine. The complex is probably involved in the transfer of the threonylcarbamoyl moiety of threonylcarbamoyl-AMP (TC-AMP) to the N6 group of A37. BUD32 has ATPase activity in the context of the EKC/KEOPS complex and likely plays a supporting role to the catalytic subunit KAE1. The EKC/KEOPS complex also promotes both telomere uncapping and telomere elongation. The complex is required for efficient recruitment of transcriptional coactivators.</text>
</comment>
<evidence type="ECO:0000256" key="5">
    <source>
        <dbReference type="ARBA" id="ARBA00019973"/>
    </source>
</evidence>
<evidence type="ECO:0000256" key="7">
    <source>
        <dbReference type="ARBA" id="ARBA00022679"/>
    </source>
</evidence>
<evidence type="ECO:0000256" key="14">
    <source>
        <dbReference type="ARBA" id="ARBA00048679"/>
    </source>
</evidence>
<dbReference type="InterPro" id="IPR017441">
    <property type="entry name" value="Protein_kinase_ATP_BS"/>
</dbReference>
<dbReference type="EC" id="2.7.11.1" evidence="3"/>
<dbReference type="InterPro" id="IPR008266">
    <property type="entry name" value="Tyr_kinase_AS"/>
</dbReference>
<keyword evidence="6" id="KW-0723">Serine/threonine-protein kinase</keyword>
<dbReference type="OrthoDB" id="5979581at2759"/>
<dbReference type="PROSITE" id="PS00107">
    <property type="entry name" value="PROTEIN_KINASE_ATP"/>
    <property type="match status" value="1"/>
</dbReference>
<dbReference type="Gene3D" id="3.30.200.20">
    <property type="entry name" value="Phosphorylase Kinase, domain 1"/>
    <property type="match status" value="1"/>
</dbReference>
<dbReference type="Gene3D" id="1.10.510.10">
    <property type="entry name" value="Transferase(Phosphotransferase) domain 1"/>
    <property type="match status" value="1"/>
</dbReference>
<gene>
    <name evidence="17" type="ORF">EDB81DRAFT_877374</name>
</gene>
<dbReference type="AlphaFoldDB" id="A0A9P9JLW7"/>
<comment type="caution">
    <text evidence="17">The sequence shown here is derived from an EMBL/GenBank/DDBJ whole genome shotgun (WGS) entry which is preliminary data.</text>
</comment>
<dbReference type="PANTHER" id="PTHR24058">
    <property type="entry name" value="DUAL SPECIFICITY PROTEIN KINASE"/>
    <property type="match status" value="1"/>
</dbReference>
<evidence type="ECO:0000256" key="10">
    <source>
        <dbReference type="ARBA" id="ARBA00022840"/>
    </source>
</evidence>
<reference evidence="17" key="1">
    <citation type="journal article" date="2021" name="Nat. Commun.">
        <title>Genetic determinants of endophytism in the Arabidopsis root mycobiome.</title>
        <authorList>
            <person name="Mesny F."/>
            <person name="Miyauchi S."/>
            <person name="Thiergart T."/>
            <person name="Pickel B."/>
            <person name="Atanasova L."/>
            <person name="Karlsson M."/>
            <person name="Huettel B."/>
            <person name="Barry K.W."/>
            <person name="Haridas S."/>
            <person name="Chen C."/>
            <person name="Bauer D."/>
            <person name="Andreopoulos W."/>
            <person name="Pangilinan J."/>
            <person name="LaButti K."/>
            <person name="Riley R."/>
            <person name="Lipzen A."/>
            <person name="Clum A."/>
            <person name="Drula E."/>
            <person name="Henrissat B."/>
            <person name="Kohler A."/>
            <person name="Grigoriev I.V."/>
            <person name="Martin F.M."/>
            <person name="Hacquard S."/>
        </authorList>
    </citation>
    <scope>NUCLEOTIDE SEQUENCE</scope>
    <source>
        <strain evidence="17">MPI-CAGE-AT-0147</strain>
    </source>
</reference>
<evidence type="ECO:0000256" key="8">
    <source>
        <dbReference type="ARBA" id="ARBA00022741"/>
    </source>
</evidence>